<dbReference type="AlphaFoldDB" id="A0AAV7VVG7"/>
<protein>
    <submittedName>
        <fullName evidence="1">Uncharacterized protein</fullName>
    </submittedName>
</protein>
<evidence type="ECO:0000313" key="2">
    <source>
        <dbReference type="Proteomes" id="UP001066276"/>
    </source>
</evidence>
<accession>A0AAV7VVG7</accession>
<proteinExistence type="predicted"/>
<name>A0AAV7VVG7_PLEWA</name>
<feature type="non-terminal residue" evidence="1">
    <location>
        <position position="1"/>
    </location>
</feature>
<dbReference type="EMBL" id="JANPWB010000002">
    <property type="protein sequence ID" value="KAJ1204657.1"/>
    <property type="molecule type" value="Genomic_DNA"/>
</dbReference>
<keyword evidence="2" id="KW-1185">Reference proteome</keyword>
<organism evidence="1 2">
    <name type="scientific">Pleurodeles waltl</name>
    <name type="common">Iberian ribbed newt</name>
    <dbReference type="NCBI Taxonomy" id="8319"/>
    <lineage>
        <taxon>Eukaryota</taxon>
        <taxon>Metazoa</taxon>
        <taxon>Chordata</taxon>
        <taxon>Craniata</taxon>
        <taxon>Vertebrata</taxon>
        <taxon>Euteleostomi</taxon>
        <taxon>Amphibia</taxon>
        <taxon>Batrachia</taxon>
        <taxon>Caudata</taxon>
        <taxon>Salamandroidea</taxon>
        <taxon>Salamandridae</taxon>
        <taxon>Pleurodelinae</taxon>
        <taxon>Pleurodeles</taxon>
    </lineage>
</organism>
<feature type="non-terminal residue" evidence="1">
    <location>
        <position position="133"/>
    </location>
</feature>
<sequence length="133" mass="14812">ALLLQHSCLKSPEQGWTLTCLMRLLLGHCGPSALCCMTPVLRYLAAPIWCRRCAWPLLLHIRVATEVWQWQWPGPAAHSGDVEGPTGVGVRGLLCVRLPYTRNLCGCWARPTCNNNMQHVSSVCYILCPKMAI</sequence>
<reference evidence="1" key="1">
    <citation type="journal article" date="2022" name="bioRxiv">
        <title>Sequencing and chromosome-scale assembly of the giantPleurodeles waltlgenome.</title>
        <authorList>
            <person name="Brown T."/>
            <person name="Elewa A."/>
            <person name="Iarovenko S."/>
            <person name="Subramanian E."/>
            <person name="Araus A.J."/>
            <person name="Petzold A."/>
            <person name="Susuki M."/>
            <person name="Suzuki K.-i.T."/>
            <person name="Hayashi T."/>
            <person name="Toyoda A."/>
            <person name="Oliveira C."/>
            <person name="Osipova E."/>
            <person name="Leigh N.D."/>
            <person name="Simon A."/>
            <person name="Yun M.H."/>
        </authorList>
    </citation>
    <scope>NUCLEOTIDE SEQUENCE</scope>
    <source>
        <strain evidence="1">20211129_DDA</strain>
        <tissue evidence="1">Liver</tissue>
    </source>
</reference>
<gene>
    <name evidence="1" type="ORF">NDU88_000097</name>
</gene>
<comment type="caution">
    <text evidence="1">The sequence shown here is derived from an EMBL/GenBank/DDBJ whole genome shotgun (WGS) entry which is preliminary data.</text>
</comment>
<dbReference type="Proteomes" id="UP001066276">
    <property type="component" value="Chromosome 1_2"/>
</dbReference>
<evidence type="ECO:0000313" key="1">
    <source>
        <dbReference type="EMBL" id="KAJ1204657.1"/>
    </source>
</evidence>